<dbReference type="AlphaFoldDB" id="A0A498QC77"/>
<feature type="region of interest" description="Disordered" evidence="1">
    <location>
        <begin position="31"/>
        <end position="144"/>
    </location>
</feature>
<sequence length="194" mass="20740">MTGHLHWWLVGLSFALGLLLTFMMMVGPVKSQQPQHKPRTLPRQQATQATVAGTRPKKSGAGKGAPATKVPAAKKVPRSDTADAEKTATQEITAGKVPAAPPVGESSAEQTAVTREAAPQTPTRFAPYGPGSARADADGSGPLGWLVKGRTDTRLYYTPEDPDYDATAAQVWFQDEGAAARAFFTPWRKSARRE</sequence>
<dbReference type="RefSeq" id="WP_122525989.1">
    <property type="nucleotide sequence ID" value="NZ_UPHP01000121.1"/>
</dbReference>
<protein>
    <submittedName>
        <fullName evidence="2">Putative membrane protein ArfC</fullName>
    </submittedName>
</protein>
<feature type="compositionally biased region" description="Low complexity" evidence="1">
    <location>
        <begin position="64"/>
        <end position="74"/>
    </location>
</feature>
<evidence type="ECO:0000313" key="2">
    <source>
        <dbReference type="EMBL" id="VBA42323.1"/>
    </source>
</evidence>
<proteinExistence type="predicted"/>
<feature type="compositionally biased region" description="Polar residues" evidence="1">
    <location>
        <begin position="42"/>
        <end position="51"/>
    </location>
</feature>
<feature type="compositionally biased region" description="Basic and acidic residues" evidence="1">
    <location>
        <begin position="77"/>
        <end position="88"/>
    </location>
</feature>
<accession>A0A498QC77</accession>
<evidence type="ECO:0000256" key="1">
    <source>
        <dbReference type="SAM" id="MobiDB-lite"/>
    </source>
</evidence>
<dbReference type="EMBL" id="UPHP01000121">
    <property type="protein sequence ID" value="VBA42323.1"/>
    <property type="molecule type" value="Genomic_DNA"/>
</dbReference>
<keyword evidence="3" id="KW-1185">Reference proteome</keyword>
<name>A0A498QC77_9MYCO</name>
<dbReference type="Proteomes" id="UP000273307">
    <property type="component" value="Unassembled WGS sequence"/>
</dbReference>
<gene>
    <name evidence="2" type="primary">arfC</name>
    <name evidence="2" type="ORF">LAUMK136_04515</name>
</gene>
<organism evidence="2 3">
    <name type="scientific">Mycobacterium attenuatum</name>
    <dbReference type="NCBI Taxonomy" id="2341086"/>
    <lineage>
        <taxon>Bacteria</taxon>
        <taxon>Bacillati</taxon>
        <taxon>Actinomycetota</taxon>
        <taxon>Actinomycetes</taxon>
        <taxon>Mycobacteriales</taxon>
        <taxon>Mycobacteriaceae</taxon>
        <taxon>Mycobacterium</taxon>
    </lineage>
</organism>
<dbReference type="OrthoDB" id="4871889at2"/>
<reference evidence="2 3" key="1">
    <citation type="submission" date="2018-09" db="EMBL/GenBank/DDBJ databases">
        <authorList>
            <person name="Tagini F."/>
        </authorList>
    </citation>
    <scope>NUCLEOTIDE SEQUENCE [LARGE SCALE GENOMIC DNA]</scope>
    <source>
        <strain evidence="2 3">MK136</strain>
    </source>
</reference>
<evidence type="ECO:0000313" key="3">
    <source>
        <dbReference type="Proteomes" id="UP000273307"/>
    </source>
</evidence>